<gene>
    <name evidence="13" type="primary">nasA_4</name>
    <name evidence="13" type="ORF">GALL_39690</name>
</gene>
<dbReference type="GO" id="GO:0042128">
    <property type="term" value="P:nitrate assimilation"/>
    <property type="evidence" value="ECO:0007669"/>
    <property type="project" value="UniProtKB-KW"/>
</dbReference>
<evidence type="ECO:0000256" key="9">
    <source>
        <dbReference type="ARBA" id="ARBA00023014"/>
    </source>
</evidence>
<reference evidence="13" key="1">
    <citation type="submission" date="2016-10" db="EMBL/GenBank/DDBJ databases">
        <title>Sequence of Gallionella enrichment culture.</title>
        <authorList>
            <person name="Poehlein A."/>
            <person name="Muehling M."/>
            <person name="Daniel R."/>
        </authorList>
    </citation>
    <scope>NUCLEOTIDE SEQUENCE</scope>
</reference>
<dbReference type="SUPFAM" id="SSF50692">
    <property type="entry name" value="ADC-like"/>
    <property type="match status" value="1"/>
</dbReference>
<dbReference type="Gene3D" id="1.10.10.1100">
    <property type="entry name" value="BFD-like [2Fe-2S]-binding domain"/>
    <property type="match status" value="1"/>
</dbReference>
<keyword evidence="10" id="KW-0534">Nitrate assimilation</keyword>
<dbReference type="InterPro" id="IPR041854">
    <property type="entry name" value="BFD-like_2Fe2S-bd_dom_sf"/>
</dbReference>
<dbReference type="Gene3D" id="2.20.25.90">
    <property type="entry name" value="ADC-like domains"/>
    <property type="match status" value="1"/>
</dbReference>
<dbReference type="EMBL" id="MLJW01000009">
    <property type="protein sequence ID" value="OIR15645.1"/>
    <property type="molecule type" value="Genomic_DNA"/>
</dbReference>
<feature type="region of interest" description="Disordered" evidence="11">
    <location>
        <begin position="374"/>
        <end position="413"/>
    </location>
</feature>
<comment type="cofactor">
    <cofactor evidence="2">
        <name>[4Fe-4S] cluster</name>
        <dbReference type="ChEBI" id="CHEBI:49883"/>
    </cofactor>
</comment>
<dbReference type="GO" id="GO:0043546">
    <property type="term" value="F:molybdopterin cofactor binding"/>
    <property type="evidence" value="ECO:0007669"/>
    <property type="project" value="InterPro"/>
</dbReference>
<evidence type="ECO:0000313" key="13">
    <source>
        <dbReference type="EMBL" id="OIR15645.1"/>
    </source>
</evidence>
<keyword evidence="5" id="KW-0500">Molybdenum</keyword>
<comment type="similarity">
    <text evidence="3">Belongs to the prokaryotic molybdopterin-containing oxidoreductase family. NasA/NapA/NarB subfamily.</text>
</comment>
<dbReference type="SUPFAM" id="SSF53706">
    <property type="entry name" value="Formate dehydrogenase/DMSO reductase, domains 1-3"/>
    <property type="match status" value="1"/>
</dbReference>
<accession>A0A1J5TH75</accession>
<evidence type="ECO:0000256" key="2">
    <source>
        <dbReference type="ARBA" id="ARBA00001966"/>
    </source>
</evidence>
<evidence type="ECO:0000256" key="11">
    <source>
        <dbReference type="SAM" id="MobiDB-lite"/>
    </source>
</evidence>
<evidence type="ECO:0000256" key="10">
    <source>
        <dbReference type="ARBA" id="ARBA00023063"/>
    </source>
</evidence>
<dbReference type="Gene3D" id="2.40.40.20">
    <property type="match status" value="1"/>
</dbReference>
<dbReference type="GO" id="GO:0046872">
    <property type="term" value="F:metal ion binding"/>
    <property type="evidence" value="ECO:0007669"/>
    <property type="project" value="UniProtKB-KW"/>
</dbReference>
<dbReference type="Gene3D" id="3.40.228.10">
    <property type="entry name" value="Dimethylsulfoxide Reductase, domain 2"/>
    <property type="match status" value="1"/>
</dbReference>
<evidence type="ECO:0000259" key="12">
    <source>
        <dbReference type="PROSITE" id="PS51669"/>
    </source>
</evidence>
<comment type="caution">
    <text evidence="13">The sequence shown here is derived from an EMBL/GenBank/DDBJ whole genome shotgun (WGS) entry which is preliminary data.</text>
</comment>
<protein>
    <submittedName>
        <fullName evidence="13">Nitrate reductase</fullName>
        <ecNumber evidence="13">1.7.99.4</ecNumber>
    </submittedName>
</protein>
<dbReference type="Pfam" id="PF01568">
    <property type="entry name" value="Molydop_binding"/>
    <property type="match status" value="1"/>
</dbReference>
<keyword evidence="8" id="KW-0408">Iron</keyword>
<dbReference type="SMART" id="SM00926">
    <property type="entry name" value="Molybdop_Fe4S4"/>
    <property type="match status" value="1"/>
</dbReference>
<dbReference type="PANTHER" id="PTHR43105">
    <property type="entry name" value="RESPIRATORY NITRATE REDUCTASE"/>
    <property type="match status" value="1"/>
</dbReference>
<dbReference type="InterPro" id="IPR006657">
    <property type="entry name" value="MoPterin_dinucl-bd_dom"/>
</dbReference>
<dbReference type="AlphaFoldDB" id="A0A1J5TH75"/>
<dbReference type="Pfam" id="PF04324">
    <property type="entry name" value="Fer2_BFD"/>
    <property type="match status" value="1"/>
</dbReference>
<evidence type="ECO:0000256" key="6">
    <source>
        <dbReference type="ARBA" id="ARBA00022723"/>
    </source>
</evidence>
<keyword evidence="6" id="KW-0479">Metal-binding</keyword>
<evidence type="ECO:0000256" key="8">
    <source>
        <dbReference type="ARBA" id="ARBA00023004"/>
    </source>
</evidence>
<feature type="domain" description="4Fe-4S Mo/W bis-MGD-type" evidence="12">
    <location>
        <begin position="7"/>
        <end position="62"/>
    </location>
</feature>
<dbReference type="Pfam" id="PF04879">
    <property type="entry name" value="Molybdop_Fe4S4"/>
    <property type="match status" value="1"/>
</dbReference>
<dbReference type="EC" id="1.7.99.4" evidence="13"/>
<evidence type="ECO:0000256" key="4">
    <source>
        <dbReference type="ARBA" id="ARBA00022485"/>
    </source>
</evidence>
<keyword evidence="4" id="KW-0004">4Fe-4S</keyword>
<name>A0A1J5TH75_9ZZZZ</name>
<evidence type="ECO:0000256" key="5">
    <source>
        <dbReference type="ARBA" id="ARBA00022505"/>
    </source>
</evidence>
<evidence type="ECO:0000256" key="3">
    <source>
        <dbReference type="ARBA" id="ARBA00008747"/>
    </source>
</evidence>
<dbReference type="InterPro" id="IPR050123">
    <property type="entry name" value="Prok_molybdopt-oxidoreductase"/>
</dbReference>
<dbReference type="Pfam" id="PF00384">
    <property type="entry name" value="Molybdopterin"/>
    <property type="match status" value="1"/>
</dbReference>
<keyword evidence="9" id="KW-0411">Iron-sulfur</keyword>
<dbReference type="GO" id="GO:0016020">
    <property type="term" value="C:membrane"/>
    <property type="evidence" value="ECO:0007669"/>
    <property type="project" value="TreeGrafter"/>
</dbReference>
<dbReference type="InterPro" id="IPR006656">
    <property type="entry name" value="Mopterin_OxRdtase"/>
</dbReference>
<evidence type="ECO:0000256" key="7">
    <source>
        <dbReference type="ARBA" id="ARBA00023002"/>
    </source>
</evidence>
<dbReference type="InterPro" id="IPR007419">
    <property type="entry name" value="BFD-like_2Fe2S-bd_dom"/>
</dbReference>
<dbReference type="CDD" id="cd02791">
    <property type="entry name" value="MopB_CT_Nitrate-R-NapA-like"/>
    <property type="match status" value="1"/>
</dbReference>
<dbReference type="InterPro" id="IPR041957">
    <property type="entry name" value="CT_Nitrate-R-NapA-like"/>
</dbReference>
<dbReference type="Gene3D" id="3.40.50.740">
    <property type="match status" value="1"/>
</dbReference>
<dbReference type="GO" id="GO:0051539">
    <property type="term" value="F:4 iron, 4 sulfur cluster binding"/>
    <property type="evidence" value="ECO:0007669"/>
    <property type="project" value="UniProtKB-KW"/>
</dbReference>
<keyword evidence="7 13" id="KW-0560">Oxidoreductase</keyword>
<feature type="compositionally biased region" description="Polar residues" evidence="11">
    <location>
        <begin position="383"/>
        <end position="397"/>
    </location>
</feature>
<dbReference type="CDD" id="cd02754">
    <property type="entry name" value="MopB_Nitrate-R-NapA-like"/>
    <property type="match status" value="1"/>
</dbReference>
<organism evidence="13">
    <name type="scientific">mine drainage metagenome</name>
    <dbReference type="NCBI Taxonomy" id="410659"/>
    <lineage>
        <taxon>unclassified sequences</taxon>
        <taxon>metagenomes</taxon>
        <taxon>ecological metagenomes</taxon>
    </lineage>
</organism>
<dbReference type="GO" id="GO:0016491">
    <property type="term" value="F:oxidoreductase activity"/>
    <property type="evidence" value="ECO:0007669"/>
    <property type="project" value="UniProtKB-KW"/>
</dbReference>
<comment type="cofactor">
    <cofactor evidence="1">
        <name>Mo-bis(molybdopterin guanine dinucleotide)</name>
        <dbReference type="ChEBI" id="CHEBI:60539"/>
    </cofactor>
</comment>
<dbReference type="InterPro" id="IPR006963">
    <property type="entry name" value="Mopterin_OxRdtase_4Fe-4S_dom"/>
</dbReference>
<proteinExistence type="inferred from homology"/>
<dbReference type="PANTHER" id="PTHR43105:SF9">
    <property type="entry name" value="NADPH-FE(3+) OXIDOREDUCTASE SUBUNIT ALPHA"/>
    <property type="match status" value="1"/>
</dbReference>
<sequence length="953" mass="102981">MQSLNTPNVTRTTCPYCGVGCGVAASVTAAGTVLTGDKFHPANFGRLCSKGAALAETLDHDGRLLYPLANGQRISWDEALDQVAHGFGKIIAEHGPDAVAFYVSGQLLTEDYYVANKLMKGFIGSANIDTNSRLCMSSAVAAHKRAFGADVVPVCYEDIETADLVVITGSNYAWAHPVLYQRLATAKKARPDMRVVVIDPRRTSTCDIADLHLAIAPGSDAHLFNGLLNFIRRENALDLAYVEAHVEGFAAAFEAARGAGSIPKVAQVCGIPEAEVSEFFRLFARTERTVTIFSQGINQSSSGVDKGNAIINVHLATGRIGHPGMGPFSVTGQPNAMGGREVGGLANQLAAHMDFSNAADIDLVARFWNAPNGHARFPPPNPDRTTSHSTSPANNAGQVAGYLPPAGEGANESQRDVHVNMAQAPGLKAVEMFQAIASGKIKAVWIMGTNPVVSMPDADRVRAALLGCELVVVSDCVQHTDTTACADILLPAAGWGEKDGTVTNSERRISRQRSLLAMAGEARPDWWIITQVAQRMGFADAFPYTRPAEIFREHARLSGFENTGGRAFDISALAELDDVEYDALQPVQWPVNRQAPQGTARLFDDGHFYTPSGKARMIAVAPRLPAVAADKDFPLVLNTGRIRDQWHTMTRTGKVARLNAQEAEPFVQVHASDAHLHRLQHGGLARLTSRNGTMLARVQVSEDQRPGSVFVPMHWNDAYARSARVDALAAPITDPISGQPESKHTPVRIEPYLPAWQGFVLSRTRLDFMDAIYCARALGESYWRHEIAGEVTPDDWRDWARAALENSGAPARSTPVGARQLRCHPSADWLEYRDVSMGRYRAASLRDGKLEAIFFIATDQRLPEREWLGSLFGKQRLESGDVAGLLAARPPCGSADTGRNVCACFNVGEKTILDAIRTRELDSTEAVGACLKAGTGCGSCVPEIRRLLDSARA</sequence>
<dbReference type="InterPro" id="IPR009010">
    <property type="entry name" value="Asp_de-COase-like_dom_sf"/>
</dbReference>
<evidence type="ECO:0000256" key="1">
    <source>
        <dbReference type="ARBA" id="ARBA00001942"/>
    </source>
</evidence>
<dbReference type="PROSITE" id="PS51669">
    <property type="entry name" value="4FE4S_MOW_BIS_MGD"/>
    <property type="match status" value="1"/>
</dbReference>